<accession>A0A6G1D130</accession>
<dbReference type="EMBL" id="SPHZ02000007">
    <property type="protein sequence ID" value="KAF0906109.1"/>
    <property type="molecule type" value="Genomic_DNA"/>
</dbReference>
<name>A0A6G1D130_9ORYZ</name>
<gene>
    <name evidence="1" type="ORF">E2562_009107</name>
</gene>
<keyword evidence="2" id="KW-1185">Reference proteome</keyword>
<proteinExistence type="predicted"/>
<comment type="caution">
    <text evidence="1">The sequence shown here is derived from an EMBL/GenBank/DDBJ whole genome shotgun (WGS) entry which is preliminary data.</text>
</comment>
<dbReference type="AlphaFoldDB" id="A0A6G1D130"/>
<evidence type="ECO:0000313" key="2">
    <source>
        <dbReference type="Proteomes" id="UP000479710"/>
    </source>
</evidence>
<sequence>MFIAENARVLEKMVIKLKVGRYSETDVLAAKLMDVLSAKWANAGGKMEIFTPCSLYSFKPRSRNNLYSMEVISLEALE</sequence>
<dbReference type="Proteomes" id="UP000479710">
    <property type="component" value="Unassembled WGS sequence"/>
</dbReference>
<reference evidence="1 2" key="1">
    <citation type="submission" date="2019-11" db="EMBL/GenBank/DDBJ databases">
        <title>Whole genome sequence of Oryza granulata.</title>
        <authorList>
            <person name="Li W."/>
        </authorList>
    </citation>
    <scope>NUCLEOTIDE SEQUENCE [LARGE SCALE GENOMIC DNA]</scope>
    <source>
        <strain evidence="2">cv. Menghai</strain>
        <tissue evidence="1">Leaf</tissue>
    </source>
</reference>
<protein>
    <submittedName>
        <fullName evidence="1">Uncharacterized protein</fullName>
    </submittedName>
</protein>
<evidence type="ECO:0000313" key="1">
    <source>
        <dbReference type="EMBL" id="KAF0906109.1"/>
    </source>
</evidence>
<organism evidence="1 2">
    <name type="scientific">Oryza meyeriana var. granulata</name>
    <dbReference type="NCBI Taxonomy" id="110450"/>
    <lineage>
        <taxon>Eukaryota</taxon>
        <taxon>Viridiplantae</taxon>
        <taxon>Streptophyta</taxon>
        <taxon>Embryophyta</taxon>
        <taxon>Tracheophyta</taxon>
        <taxon>Spermatophyta</taxon>
        <taxon>Magnoliopsida</taxon>
        <taxon>Liliopsida</taxon>
        <taxon>Poales</taxon>
        <taxon>Poaceae</taxon>
        <taxon>BOP clade</taxon>
        <taxon>Oryzoideae</taxon>
        <taxon>Oryzeae</taxon>
        <taxon>Oryzinae</taxon>
        <taxon>Oryza</taxon>
        <taxon>Oryza meyeriana</taxon>
    </lineage>
</organism>